<comment type="caution">
    <text evidence="2">The sequence shown here is derived from an EMBL/GenBank/DDBJ whole genome shotgun (WGS) entry which is preliminary data.</text>
</comment>
<feature type="transmembrane region" description="Helical" evidence="1">
    <location>
        <begin position="42"/>
        <end position="61"/>
    </location>
</feature>
<name>A0A838CPH1_9BACI</name>
<protein>
    <submittedName>
        <fullName evidence="2">Uncharacterized protein</fullName>
    </submittedName>
</protein>
<reference evidence="2 3" key="1">
    <citation type="journal article" date="2004" name="Extremophiles">
        <title>Halobacillus locisalis sp. nov., a halophilic bacterium isolated from a marine solar saltern of the Yellow Sea in Korea.</title>
        <authorList>
            <person name="Yoon J.H."/>
            <person name="Kang K.H."/>
            <person name="Oh T.K."/>
            <person name="Park Y.H."/>
        </authorList>
    </citation>
    <scope>NUCLEOTIDE SEQUENCE [LARGE SCALE GENOMIC DNA]</scope>
    <source>
        <strain evidence="2 3">KCTC 3788</strain>
    </source>
</reference>
<dbReference type="EMBL" id="JACEFG010000001">
    <property type="protein sequence ID" value="MBA2173739.1"/>
    <property type="molecule type" value="Genomic_DNA"/>
</dbReference>
<evidence type="ECO:0000313" key="3">
    <source>
        <dbReference type="Proteomes" id="UP000571017"/>
    </source>
</evidence>
<dbReference type="AlphaFoldDB" id="A0A838CPH1"/>
<keyword evidence="1" id="KW-0472">Membrane</keyword>
<dbReference type="Proteomes" id="UP000571017">
    <property type="component" value="Unassembled WGS sequence"/>
</dbReference>
<sequence length="81" mass="9257">MVKLRTFPAKEHTQISLIFLIIGLCMLVGLSINFFLEGAVDSLLTIAVCGLTLYTGMYHIVQAKKKRKHLRRFYETRAKEA</sequence>
<accession>A0A838CPH1</accession>
<keyword evidence="1" id="KW-0812">Transmembrane</keyword>
<organism evidence="2 3">
    <name type="scientific">Halobacillus locisalis</name>
    <dbReference type="NCBI Taxonomy" id="220753"/>
    <lineage>
        <taxon>Bacteria</taxon>
        <taxon>Bacillati</taxon>
        <taxon>Bacillota</taxon>
        <taxon>Bacilli</taxon>
        <taxon>Bacillales</taxon>
        <taxon>Bacillaceae</taxon>
        <taxon>Halobacillus</taxon>
    </lineage>
</organism>
<feature type="transmembrane region" description="Helical" evidence="1">
    <location>
        <begin position="15"/>
        <end position="36"/>
    </location>
</feature>
<evidence type="ECO:0000313" key="2">
    <source>
        <dbReference type="EMBL" id="MBA2173739.1"/>
    </source>
</evidence>
<keyword evidence="3" id="KW-1185">Reference proteome</keyword>
<dbReference type="RefSeq" id="WP_181470780.1">
    <property type="nucleotide sequence ID" value="NZ_JACEFG010000001.1"/>
</dbReference>
<gene>
    <name evidence="2" type="ORF">H0266_02390</name>
</gene>
<proteinExistence type="predicted"/>
<evidence type="ECO:0000256" key="1">
    <source>
        <dbReference type="SAM" id="Phobius"/>
    </source>
</evidence>
<keyword evidence="1" id="KW-1133">Transmembrane helix</keyword>